<evidence type="ECO:0000259" key="13">
    <source>
        <dbReference type="PROSITE" id="PS50090"/>
    </source>
</evidence>
<proteinExistence type="predicted"/>
<dbReference type="Pfam" id="PF00249">
    <property type="entry name" value="Myb_DNA-binding"/>
    <property type="match status" value="1"/>
</dbReference>
<evidence type="ECO:0000256" key="11">
    <source>
        <dbReference type="ARBA" id="ARBA00058078"/>
    </source>
</evidence>
<dbReference type="GO" id="GO:0006334">
    <property type="term" value="P:nucleosome assembly"/>
    <property type="evidence" value="ECO:0007669"/>
    <property type="project" value="InterPro"/>
</dbReference>
<evidence type="ECO:0000256" key="5">
    <source>
        <dbReference type="ARBA" id="ARBA00022895"/>
    </source>
</evidence>
<dbReference type="InterPro" id="IPR036390">
    <property type="entry name" value="WH_DNA-bd_sf"/>
</dbReference>
<gene>
    <name evidence="15" type="ORF">ZIOFF_038709</name>
</gene>
<evidence type="ECO:0000256" key="2">
    <source>
        <dbReference type="ARBA" id="ARBA00004604"/>
    </source>
</evidence>
<evidence type="ECO:0000256" key="7">
    <source>
        <dbReference type="ARBA" id="ARBA00023054"/>
    </source>
</evidence>
<comment type="caution">
    <text evidence="15">The sequence shown here is derived from an EMBL/GenBank/DDBJ whole genome shotgun (WGS) entry which is preliminary data.</text>
</comment>
<dbReference type="FunFam" id="1.10.246.220:FF:000002">
    <property type="entry name" value="Telomere repeat-binding factor 1"/>
    <property type="match status" value="1"/>
</dbReference>
<keyword evidence="16" id="KW-1185">Reference proteome</keyword>
<keyword evidence="4" id="KW-0158">Chromosome</keyword>
<evidence type="ECO:0000256" key="6">
    <source>
        <dbReference type="ARBA" id="ARBA00023015"/>
    </source>
</evidence>
<dbReference type="SUPFAM" id="SSF46689">
    <property type="entry name" value="Homeodomain-like"/>
    <property type="match status" value="1"/>
</dbReference>
<comment type="subunit">
    <text evidence="3">Forms a homodimer and heterodimers.</text>
</comment>
<keyword evidence="9" id="KW-0804">Transcription</keyword>
<dbReference type="Pfam" id="PF00538">
    <property type="entry name" value="Linker_histone"/>
    <property type="match status" value="1"/>
</dbReference>
<feature type="domain" description="Myb-like" evidence="13">
    <location>
        <begin position="5"/>
        <end position="57"/>
    </location>
</feature>
<name>A0A8J5L2H4_ZINOF</name>
<keyword evidence="5" id="KW-0779">Telomere</keyword>
<dbReference type="PANTHER" id="PTHR46267:SF8">
    <property type="entry name" value="TELOMERE REPEAT-BINDING FACTOR 1"/>
    <property type="match status" value="1"/>
</dbReference>
<dbReference type="SMART" id="SM00717">
    <property type="entry name" value="SANT"/>
    <property type="match status" value="1"/>
</dbReference>
<evidence type="ECO:0008006" key="17">
    <source>
        <dbReference type="Google" id="ProtNLM"/>
    </source>
</evidence>
<organism evidence="15 16">
    <name type="scientific">Zingiber officinale</name>
    <name type="common">Ginger</name>
    <name type="synonym">Amomum zingiber</name>
    <dbReference type="NCBI Taxonomy" id="94328"/>
    <lineage>
        <taxon>Eukaryota</taxon>
        <taxon>Viridiplantae</taxon>
        <taxon>Streptophyta</taxon>
        <taxon>Embryophyta</taxon>
        <taxon>Tracheophyta</taxon>
        <taxon>Spermatophyta</taxon>
        <taxon>Magnoliopsida</taxon>
        <taxon>Liliopsida</taxon>
        <taxon>Zingiberales</taxon>
        <taxon>Zingiberaceae</taxon>
        <taxon>Zingiber</taxon>
    </lineage>
</organism>
<dbReference type="InterPro" id="IPR009057">
    <property type="entry name" value="Homeodomain-like_sf"/>
</dbReference>
<comment type="function">
    <text evidence="11">Binds preferentially double-stranded telomeric repeats, but may also bind to the single telomeric strand.</text>
</comment>
<dbReference type="FunFam" id="1.10.10.60:FF:000168">
    <property type="entry name" value="Telomere repeat-binding factor 1"/>
    <property type="match status" value="1"/>
</dbReference>
<dbReference type="GO" id="GO:0000781">
    <property type="term" value="C:chromosome, telomeric region"/>
    <property type="evidence" value="ECO:0007669"/>
    <property type="project" value="UniProtKB-SubCell"/>
</dbReference>
<dbReference type="Proteomes" id="UP000734854">
    <property type="component" value="Unassembled WGS sequence"/>
</dbReference>
<dbReference type="Gene3D" id="1.10.10.10">
    <property type="entry name" value="Winged helix-like DNA-binding domain superfamily/Winged helix DNA-binding domain"/>
    <property type="match status" value="1"/>
</dbReference>
<keyword evidence="6" id="KW-0805">Transcription regulation</keyword>
<dbReference type="InterPro" id="IPR005818">
    <property type="entry name" value="Histone_H1/H5_H15"/>
</dbReference>
<keyword evidence="10" id="KW-0539">Nucleus</keyword>
<dbReference type="SUPFAM" id="SSF46785">
    <property type="entry name" value="Winged helix' DNA-binding domain"/>
    <property type="match status" value="1"/>
</dbReference>
<dbReference type="InterPro" id="IPR036388">
    <property type="entry name" value="WH-like_DNA-bd_sf"/>
</dbReference>
<evidence type="ECO:0000256" key="1">
    <source>
        <dbReference type="ARBA" id="ARBA00004574"/>
    </source>
</evidence>
<dbReference type="Gene3D" id="1.10.246.220">
    <property type="match status" value="1"/>
</dbReference>
<dbReference type="GO" id="GO:0005730">
    <property type="term" value="C:nucleolus"/>
    <property type="evidence" value="ECO:0007669"/>
    <property type="project" value="UniProtKB-SubCell"/>
</dbReference>
<dbReference type="GO" id="GO:0003691">
    <property type="term" value="F:double-stranded telomeric DNA binding"/>
    <property type="evidence" value="ECO:0007669"/>
    <property type="project" value="InterPro"/>
</dbReference>
<sequence>MGAPKQKWTQDEEAALKAGVNKHGAGKWRTILKDPEFSNMLRNRSNVDLKDKWRNMSVTAHGLGSREKARIALKNSRQTTKHDGTSMVVVKDIENEVLDVEPLAAYSEPPQISSQKKSISRLDNLILEAIINLKEPTGSNKTAISSYIEVKHKYRITPTSAYSKEKSSKFLAEGQQEEPRAKIKPLTKSQIDAELAQMRNMSAQEAAAVAARAVAEAEAAMAEAEAAAREAEAAEADAEAAQAFAEAAMLTLKNRNVHKQVSV</sequence>
<keyword evidence="7 12" id="KW-0175">Coiled coil</keyword>
<comment type="subcellular location">
    <subcellularLocation>
        <location evidence="1">Chromosome</location>
        <location evidence="1">Telomere</location>
    </subcellularLocation>
    <subcellularLocation>
        <location evidence="2">Nucleus</location>
        <location evidence="2">Nucleolus</location>
    </subcellularLocation>
</comment>
<evidence type="ECO:0000256" key="8">
    <source>
        <dbReference type="ARBA" id="ARBA00023125"/>
    </source>
</evidence>
<dbReference type="EMBL" id="JACMSC010000011">
    <property type="protein sequence ID" value="KAG6498956.1"/>
    <property type="molecule type" value="Genomic_DNA"/>
</dbReference>
<evidence type="ECO:0000313" key="16">
    <source>
        <dbReference type="Proteomes" id="UP000734854"/>
    </source>
</evidence>
<evidence type="ECO:0000259" key="14">
    <source>
        <dbReference type="PROSITE" id="PS51294"/>
    </source>
</evidence>
<evidence type="ECO:0000313" key="15">
    <source>
        <dbReference type="EMBL" id="KAG6498956.1"/>
    </source>
</evidence>
<feature type="domain" description="HTH myb-type" evidence="14">
    <location>
        <begin position="1"/>
        <end position="61"/>
    </location>
</feature>
<dbReference type="PROSITE" id="PS51294">
    <property type="entry name" value="HTH_MYB"/>
    <property type="match status" value="1"/>
</dbReference>
<evidence type="ECO:0000256" key="4">
    <source>
        <dbReference type="ARBA" id="ARBA00022454"/>
    </source>
</evidence>
<dbReference type="AlphaFoldDB" id="A0A8J5L2H4"/>
<evidence type="ECO:0000256" key="10">
    <source>
        <dbReference type="ARBA" id="ARBA00023242"/>
    </source>
</evidence>
<accession>A0A8J5L2H4</accession>
<reference evidence="15 16" key="1">
    <citation type="submission" date="2020-08" db="EMBL/GenBank/DDBJ databases">
        <title>Plant Genome Project.</title>
        <authorList>
            <person name="Zhang R.-G."/>
        </authorList>
    </citation>
    <scope>NUCLEOTIDE SEQUENCE [LARGE SCALE GENOMIC DNA]</scope>
    <source>
        <tissue evidence="15">Rhizome</tissue>
    </source>
</reference>
<dbReference type="InterPro" id="IPR044597">
    <property type="entry name" value="SMH1-6"/>
</dbReference>
<evidence type="ECO:0000256" key="12">
    <source>
        <dbReference type="SAM" id="Coils"/>
    </source>
</evidence>
<dbReference type="InterPro" id="IPR017930">
    <property type="entry name" value="Myb_dom"/>
</dbReference>
<keyword evidence="8" id="KW-0238">DNA-binding</keyword>
<dbReference type="CDD" id="cd11660">
    <property type="entry name" value="SANT_TRF"/>
    <property type="match status" value="1"/>
</dbReference>
<dbReference type="PANTHER" id="PTHR46267">
    <property type="entry name" value="SINGLE MYB HISTONE 4"/>
    <property type="match status" value="1"/>
</dbReference>
<dbReference type="InterPro" id="IPR001005">
    <property type="entry name" value="SANT/Myb"/>
</dbReference>
<feature type="coiled-coil region" evidence="12">
    <location>
        <begin position="207"/>
        <end position="244"/>
    </location>
</feature>
<dbReference type="PROSITE" id="PS50090">
    <property type="entry name" value="MYB_LIKE"/>
    <property type="match status" value="1"/>
</dbReference>
<dbReference type="GO" id="GO:0000786">
    <property type="term" value="C:nucleosome"/>
    <property type="evidence" value="ECO:0007669"/>
    <property type="project" value="InterPro"/>
</dbReference>
<evidence type="ECO:0000256" key="9">
    <source>
        <dbReference type="ARBA" id="ARBA00023163"/>
    </source>
</evidence>
<protein>
    <recommendedName>
        <fullName evidence="17">MYB transcription factor</fullName>
    </recommendedName>
</protein>
<evidence type="ECO:0000256" key="3">
    <source>
        <dbReference type="ARBA" id="ARBA00011414"/>
    </source>
</evidence>